<dbReference type="Gene3D" id="2.130.10.10">
    <property type="entry name" value="YVTN repeat-like/Quinoprotein amine dehydrogenase"/>
    <property type="match status" value="2"/>
</dbReference>
<feature type="non-terminal residue" evidence="5">
    <location>
        <position position="1"/>
    </location>
</feature>
<dbReference type="Pfam" id="PF00400">
    <property type="entry name" value="WD40"/>
    <property type="match status" value="3"/>
</dbReference>
<dbReference type="Gene3D" id="1.10.510.10">
    <property type="entry name" value="Transferase(Phosphotransferase) domain 1"/>
    <property type="match status" value="1"/>
</dbReference>
<dbReference type="PANTHER" id="PTHR19879">
    <property type="entry name" value="TRANSCRIPTION INITIATION FACTOR TFIID"/>
    <property type="match status" value="1"/>
</dbReference>
<dbReference type="PROSITE" id="PS50294">
    <property type="entry name" value="WD_REPEATS_REGION"/>
    <property type="match status" value="2"/>
</dbReference>
<keyword evidence="2" id="KW-0677">Repeat</keyword>
<dbReference type="InterPro" id="IPR000719">
    <property type="entry name" value="Prot_kinase_dom"/>
</dbReference>
<dbReference type="InterPro" id="IPR001245">
    <property type="entry name" value="Ser-Thr/Tyr_kinase_cat_dom"/>
</dbReference>
<dbReference type="InterPro" id="IPR019775">
    <property type="entry name" value="WD40_repeat_CS"/>
</dbReference>
<gene>
    <name evidence="5" type="ORF">RDB_LOCUS23738</name>
</gene>
<dbReference type="Proteomes" id="UP000663827">
    <property type="component" value="Unassembled WGS sequence"/>
</dbReference>
<organism evidence="5 6">
    <name type="scientific">Rhizoctonia solani</name>
    <dbReference type="NCBI Taxonomy" id="456999"/>
    <lineage>
        <taxon>Eukaryota</taxon>
        <taxon>Fungi</taxon>
        <taxon>Dikarya</taxon>
        <taxon>Basidiomycota</taxon>
        <taxon>Agaricomycotina</taxon>
        <taxon>Agaricomycetes</taxon>
        <taxon>Cantharellales</taxon>
        <taxon>Ceratobasidiaceae</taxon>
        <taxon>Rhizoctonia</taxon>
    </lineage>
</organism>
<dbReference type="AlphaFoldDB" id="A0A8H3DSC2"/>
<sequence>KTIRIWDVERGATIIGPLEGHTGCMRSTAFSPDGARILSCSDDGTIRFWDAQSGGTIGEPYTGHTGAVKSAAFSPCGTYVASGGDDKTVRLWDYRTGRQVDESFKEHTGLVGSVAYSPCGQYVASGSDDCKVIIRNIRSEEPIPENNTQPQIVTSQMSTQQMFECLRDAGCVNLSPQMDSRQETVMNVSGGSLGDIWQGVMVFKDHYLGLVSEWMDNGNLYEYLVKFPDADRYRLCAQVALGLDYMHSWGKVHGDLKAVNVLVSSDGVAKLSHLDSLVMSEINSLVFLANSNLWPGTFRWTAPEILCEEVRKETTQTDVYALGMIILEIFTGQVPYLNCRSDISVIKTVERGTLPTRPTKLGSDHNGDKMWQLLVRCWSRNPRERPSSGYLAGVLEYMSWA</sequence>
<evidence type="ECO:0000256" key="2">
    <source>
        <dbReference type="ARBA" id="ARBA00022737"/>
    </source>
</evidence>
<dbReference type="InterPro" id="IPR001680">
    <property type="entry name" value="WD40_rpt"/>
</dbReference>
<dbReference type="SMART" id="SM00220">
    <property type="entry name" value="S_TKc"/>
    <property type="match status" value="1"/>
</dbReference>
<evidence type="ECO:0000259" key="4">
    <source>
        <dbReference type="PROSITE" id="PS50011"/>
    </source>
</evidence>
<dbReference type="SUPFAM" id="SSF56112">
    <property type="entry name" value="Protein kinase-like (PK-like)"/>
    <property type="match status" value="1"/>
</dbReference>
<dbReference type="InterPro" id="IPR036322">
    <property type="entry name" value="WD40_repeat_dom_sf"/>
</dbReference>
<dbReference type="GO" id="GO:0004672">
    <property type="term" value="F:protein kinase activity"/>
    <property type="evidence" value="ECO:0007669"/>
    <property type="project" value="InterPro"/>
</dbReference>
<feature type="repeat" description="WD" evidence="3">
    <location>
        <begin position="104"/>
        <end position="145"/>
    </location>
</feature>
<protein>
    <recommendedName>
        <fullName evidence="4">Protein kinase domain-containing protein</fullName>
    </recommendedName>
</protein>
<reference evidence="5" key="1">
    <citation type="submission" date="2021-01" db="EMBL/GenBank/DDBJ databases">
        <authorList>
            <person name="Kaushik A."/>
        </authorList>
    </citation>
    <scope>NUCLEOTIDE SEQUENCE</scope>
    <source>
        <strain evidence="5">AG5</strain>
    </source>
</reference>
<evidence type="ECO:0000256" key="1">
    <source>
        <dbReference type="ARBA" id="ARBA00022574"/>
    </source>
</evidence>
<dbReference type="EMBL" id="CAJNJQ010000480">
    <property type="protein sequence ID" value="CAE7081034.1"/>
    <property type="molecule type" value="Genomic_DNA"/>
</dbReference>
<evidence type="ECO:0000256" key="3">
    <source>
        <dbReference type="PROSITE-ProRule" id="PRU00221"/>
    </source>
</evidence>
<dbReference type="PRINTS" id="PR00109">
    <property type="entry name" value="TYRKINASE"/>
</dbReference>
<dbReference type="InterPro" id="IPR011009">
    <property type="entry name" value="Kinase-like_dom_sf"/>
</dbReference>
<dbReference type="Pfam" id="PF07714">
    <property type="entry name" value="PK_Tyr_Ser-Thr"/>
    <property type="match status" value="1"/>
</dbReference>
<dbReference type="PANTHER" id="PTHR19879:SF9">
    <property type="entry name" value="TRANSCRIPTION INITIATION FACTOR TFIID SUBUNIT 5"/>
    <property type="match status" value="1"/>
</dbReference>
<evidence type="ECO:0000313" key="6">
    <source>
        <dbReference type="Proteomes" id="UP000663827"/>
    </source>
</evidence>
<dbReference type="GO" id="GO:0005524">
    <property type="term" value="F:ATP binding"/>
    <property type="evidence" value="ECO:0007669"/>
    <property type="project" value="InterPro"/>
</dbReference>
<evidence type="ECO:0000313" key="5">
    <source>
        <dbReference type="EMBL" id="CAE7081034.1"/>
    </source>
</evidence>
<dbReference type="InterPro" id="IPR015943">
    <property type="entry name" value="WD40/YVTN_repeat-like_dom_sf"/>
</dbReference>
<feature type="domain" description="Protein kinase" evidence="4">
    <location>
        <begin position="100"/>
        <end position="398"/>
    </location>
</feature>
<dbReference type="SMART" id="SM00320">
    <property type="entry name" value="WD40"/>
    <property type="match status" value="3"/>
</dbReference>
<dbReference type="PROSITE" id="PS50011">
    <property type="entry name" value="PROTEIN_KINASE_DOM"/>
    <property type="match status" value="1"/>
</dbReference>
<name>A0A8H3DSC2_9AGAM</name>
<dbReference type="PROSITE" id="PS50082">
    <property type="entry name" value="WD_REPEATS_2"/>
    <property type="match status" value="3"/>
</dbReference>
<feature type="repeat" description="WD" evidence="3">
    <location>
        <begin position="61"/>
        <end position="102"/>
    </location>
</feature>
<dbReference type="SUPFAM" id="SSF50978">
    <property type="entry name" value="WD40 repeat-like"/>
    <property type="match status" value="1"/>
</dbReference>
<dbReference type="PROSITE" id="PS00678">
    <property type="entry name" value="WD_REPEATS_1"/>
    <property type="match status" value="1"/>
</dbReference>
<dbReference type="CDD" id="cd00200">
    <property type="entry name" value="WD40"/>
    <property type="match status" value="1"/>
</dbReference>
<accession>A0A8H3DSC2</accession>
<keyword evidence="1 3" id="KW-0853">WD repeat</keyword>
<feature type="repeat" description="WD" evidence="3">
    <location>
        <begin position="18"/>
        <end position="59"/>
    </location>
</feature>
<proteinExistence type="predicted"/>
<comment type="caution">
    <text evidence="5">The sequence shown here is derived from an EMBL/GenBank/DDBJ whole genome shotgun (WGS) entry which is preliminary data.</text>
</comment>